<feature type="region of interest" description="Disordered" evidence="1">
    <location>
        <begin position="148"/>
        <end position="177"/>
    </location>
</feature>
<dbReference type="EMBL" id="JAKJXO020000002">
    <property type="protein sequence ID" value="KAL1609945.1"/>
    <property type="molecule type" value="Genomic_DNA"/>
</dbReference>
<name>A0ABR3RZV3_9PLEO</name>
<accession>A0ABR3RZV3</accession>
<organism evidence="2 3">
    <name type="scientific">Paraconiothyrium brasiliense</name>
    <dbReference type="NCBI Taxonomy" id="300254"/>
    <lineage>
        <taxon>Eukaryota</taxon>
        <taxon>Fungi</taxon>
        <taxon>Dikarya</taxon>
        <taxon>Ascomycota</taxon>
        <taxon>Pezizomycotina</taxon>
        <taxon>Dothideomycetes</taxon>
        <taxon>Pleosporomycetidae</taxon>
        <taxon>Pleosporales</taxon>
        <taxon>Massarineae</taxon>
        <taxon>Didymosphaeriaceae</taxon>
        <taxon>Paraconiothyrium</taxon>
    </lineage>
</organism>
<evidence type="ECO:0000313" key="3">
    <source>
        <dbReference type="Proteomes" id="UP001521785"/>
    </source>
</evidence>
<feature type="compositionally biased region" description="Basic and acidic residues" evidence="1">
    <location>
        <begin position="165"/>
        <end position="176"/>
    </location>
</feature>
<reference evidence="2 3" key="1">
    <citation type="submission" date="2024-02" db="EMBL/GenBank/DDBJ databases">
        <title>De novo assembly and annotation of 12 fungi associated with fruit tree decline syndrome in Ontario, Canada.</title>
        <authorList>
            <person name="Sulman M."/>
            <person name="Ellouze W."/>
            <person name="Ilyukhin E."/>
        </authorList>
    </citation>
    <scope>NUCLEOTIDE SEQUENCE [LARGE SCALE GENOMIC DNA]</scope>
    <source>
        <strain evidence="2 3">M42-189</strain>
    </source>
</reference>
<gene>
    <name evidence="2" type="ORF">SLS60_001610</name>
</gene>
<evidence type="ECO:0000256" key="1">
    <source>
        <dbReference type="SAM" id="MobiDB-lite"/>
    </source>
</evidence>
<proteinExistence type="predicted"/>
<sequence length="197" mass="22376">MSLLTFNHPLISTSFTSYASPLATVAAQKCSKLAALRAKSFDELITLGFQVYESHLDQFAFMVSSIMNDTTPVPAEHKLAEAIYFRDGHNMAMLYRIADMTRFQLEHEAHAAGLLAVEQIGAVSDFALELQLRTWVNGENEEHFAQLDRDDSGYHTTDPCVDIEPPNKDNEHDKEGKKKKFIKAWKKELGRYVIYVY</sequence>
<comment type="caution">
    <text evidence="2">The sequence shown here is derived from an EMBL/GenBank/DDBJ whole genome shotgun (WGS) entry which is preliminary data.</text>
</comment>
<keyword evidence="3" id="KW-1185">Reference proteome</keyword>
<dbReference type="Proteomes" id="UP001521785">
    <property type="component" value="Unassembled WGS sequence"/>
</dbReference>
<evidence type="ECO:0000313" key="2">
    <source>
        <dbReference type="EMBL" id="KAL1609945.1"/>
    </source>
</evidence>
<protein>
    <submittedName>
        <fullName evidence="2">Uncharacterized protein</fullName>
    </submittedName>
</protein>